<feature type="transmembrane region" description="Helical" evidence="1">
    <location>
        <begin position="108"/>
        <end position="128"/>
    </location>
</feature>
<dbReference type="Proteomes" id="UP000252139">
    <property type="component" value="Unassembled WGS sequence"/>
</dbReference>
<keyword evidence="1" id="KW-1133">Transmembrane helix</keyword>
<accession>A0A367JGZ3</accession>
<gene>
    <name evidence="2" type="ORF">CU097_005877</name>
</gene>
<keyword evidence="1" id="KW-0812">Transmembrane</keyword>
<keyword evidence="1" id="KW-0472">Membrane</keyword>
<protein>
    <submittedName>
        <fullName evidence="2">Uncharacterized protein</fullName>
    </submittedName>
</protein>
<comment type="caution">
    <text evidence="2">The sequence shown here is derived from an EMBL/GenBank/DDBJ whole genome shotgun (WGS) entry which is preliminary data.</text>
</comment>
<feature type="transmembrane region" description="Helical" evidence="1">
    <location>
        <begin position="148"/>
        <end position="168"/>
    </location>
</feature>
<evidence type="ECO:0000313" key="2">
    <source>
        <dbReference type="EMBL" id="RCH89210.1"/>
    </source>
</evidence>
<dbReference type="AlphaFoldDB" id="A0A367JGZ3"/>
<reference evidence="2 3" key="1">
    <citation type="journal article" date="2018" name="G3 (Bethesda)">
        <title>Phylogenetic and Phylogenomic Definition of Rhizopus Species.</title>
        <authorList>
            <person name="Gryganskyi A.P."/>
            <person name="Golan J."/>
            <person name="Dolatabadi S."/>
            <person name="Mondo S."/>
            <person name="Robb S."/>
            <person name="Idnurm A."/>
            <person name="Muszewska A."/>
            <person name="Steczkiewicz K."/>
            <person name="Masonjones S."/>
            <person name="Liao H.L."/>
            <person name="Gajdeczka M.T."/>
            <person name="Anike F."/>
            <person name="Vuek A."/>
            <person name="Anishchenko I.M."/>
            <person name="Voigt K."/>
            <person name="de Hoog G.S."/>
            <person name="Smith M.E."/>
            <person name="Heitman J."/>
            <person name="Vilgalys R."/>
            <person name="Stajich J.E."/>
        </authorList>
    </citation>
    <scope>NUCLEOTIDE SEQUENCE [LARGE SCALE GENOMIC DNA]</scope>
    <source>
        <strain evidence="2 3">CBS 357.93</strain>
    </source>
</reference>
<dbReference type="OrthoDB" id="2245394at2759"/>
<evidence type="ECO:0000313" key="3">
    <source>
        <dbReference type="Proteomes" id="UP000252139"/>
    </source>
</evidence>
<proteinExistence type="predicted"/>
<dbReference type="EMBL" id="PJQL01001329">
    <property type="protein sequence ID" value="RCH89210.1"/>
    <property type="molecule type" value="Genomic_DNA"/>
</dbReference>
<evidence type="ECO:0000256" key="1">
    <source>
        <dbReference type="SAM" id="Phobius"/>
    </source>
</evidence>
<feature type="transmembrane region" description="Helical" evidence="1">
    <location>
        <begin position="236"/>
        <end position="255"/>
    </location>
</feature>
<name>A0A367JGZ3_RHIAZ</name>
<keyword evidence="3" id="KW-1185">Reference proteome</keyword>
<organism evidence="2 3">
    <name type="scientific">Rhizopus azygosporus</name>
    <name type="common">Rhizopus microsporus var. azygosporus</name>
    <dbReference type="NCBI Taxonomy" id="86630"/>
    <lineage>
        <taxon>Eukaryota</taxon>
        <taxon>Fungi</taxon>
        <taxon>Fungi incertae sedis</taxon>
        <taxon>Mucoromycota</taxon>
        <taxon>Mucoromycotina</taxon>
        <taxon>Mucoromycetes</taxon>
        <taxon>Mucorales</taxon>
        <taxon>Mucorineae</taxon>
        <taxon>Rhizopodaceae</taxon>
        <taxon>Rhizopus</taxon>
    </lineage>
</organism>
<dbReference type="STRING" id="86630.A0A367JGZ3"/>
<feature type="transmembrane region" description="Helical" evidence="1">
    <location>
        <begin position="203"/>
        <end position="227"/>
    </location>
</feature>
<sequence>MTDSNSTSFGSIFASGIQDVAAVAAVLGIDICDTNAGLALTKGYLFLAACGMSMFGNLDIEVEKFDTYRIDKAIHRVLEDGLSFEKRTRLSRQNVKIRMYVQDYGRSTWISAFSSCFFLSCINLIPYVPHYRTLLLHLEDTPDSSDAYIYFPLLLAFSSFVASFVCWFDAAIMLSGSPSLYTLATFDMDLFESHYFGNLLTRRIGYGIGLLAAVGTVIGYIGSYLVVQKMTSIDTYYWLGLELTLCFLRLVIWSWNTEKDDLNVIQLRKLKLGGYFIQSEIVDAYYQAKYHVHDLSIPYFNQIHLYTPFRSSDTVLKPRYYILWDNKVRKPQKILVVHGIIGLLTELQTSKISYVKIPPISSWVYYFKGNEFEPQTGEQIDAGVLMKLKSEMDFITPWIKLVTSRKQVDPEVEEDEQMYKYVELEFLSG</sequence>